<evidence type="ECO:0000313" key="1">
    <source>
        <dbReference type="EMBL" id="GIJ75481.1"/>
    </source>
</evidence>
<keyword evidence="2" id="KW-1185">Reference proteome</keyword>
<dbReference type="InterPro" id="IPR027417">
    <property type="entry name" value="P-loop_NTPase"/>
</dbReference>
<protein>
    <recommendedName>
        <fullName evidence="3">ATP-binding protein</fullName>
    </recommendedName>
</protein>
<reference evidence="1" key="1">
    <citation type="submission" date="2021-01" db="EMBL/GenBank/DDBJ databases">
        <title>Whole genome shotgun sequence of Virgisporangium ochraceum NBRC 16418.</title>
        <authorList>
            <person name="Komaki H."/>
            <person name="Tamura T."/>
        </authorList>
    </citation>
    <scope>NUCLEOTIDE SEQUENCE</scope>
    <source>
        <strain evidence="1">NBRC 16418</strain>
    </source>
</reference>
<proteinExistence type="predicted"/>
<dbReference type="Proteomes" id="UP000635606">
    <property type="component" value="Unassembled WGS sequence"/>
</dbReference>
<dbReference type="Gene3D" id="3.40.50.300">
    <property type="entry name" value="P-loop containing nucleotide triphosphate hydrolases"/>
    <property type="match status" value="1"/>
</dbReference>
<organism evidence="1 2">
    <name type="scientific">Virgisporangium ochraceum</name>
    <dbReference type="NCBI Taxonomy" id="65505"/>
    <lineage>
        <taxon>Bacteria</taxon>
        <taxon>Bacillati</taxon>
        <taxon>Actinomycetota</taxon>
        <taxon>Actinomycetes</taxon>
        <taxon>Micromonosporales</taxon>
        <taxon>Micromonosporaceae</taxon>
        <taxon>Virgisporangium</taxon>
    </lineage>
</organism>
<dbReference type="EMBL" id="BOPH01000160">
    <property type="protein sequence ID" value="GIJ75481.1"/>
    <property type="molecule type" value="Genomic_DNA"/>
</dbReference>
<dbReference type="AlphaFoldDB" id="A0A8J4A5I3"/>
<sequence>MVDLILVNGLPGSGKTTLANGLANGLAKRLGVPPIAKDAIKEAVADVVPAAPGPALGMAAGDMMWTLAAAMSGTIILESWWFKPRDLPFVEAGLRRCGPTSIIEAWCDVPSHVAKSRYAARHRHRIHDDKAKLADAWPRWEAEAEPLGIGPVVRVDTSTPVNLADLSEPITNARM</sequence>
<gene>
    <name evidence="1" type="ORF">Voc01_103980</name>
</gene>
<dbReference type="SUPFAM" id="SSF52540">
    <property type="entry name" value="P-loop containing nucleoside triphosphate hydrolases"/>
    <property type="match status" value="1"/>
</dbReference>
<comment type="caution">
    <text evidence="1">The sequence shown here is derived from an EMBL/GenBank/DDBJ whole genome shotgun (WGS) entry which is preliminary data.</text>
</comment>
<accession>A0A8J4A5I3</accession>
<name>A0A8J4A5I3_9ACTN</name>
<evidence type="ECO:0000313" key="2">
    <source>
        <dbReference type="Proteomes" id="UP000635606"/>
    </source>
</evidence>
<dbReference type="Pfam" id="PF13671">
    <property type="entry name" value="AAA_33"/>
    <property type="match status" value="1"/>
</dbReference>
<evidence type="ECO:0008006" key="3">
    <source>
        <dbReference type="Google" id="ProtNLM"/>
    </source>
</evidence>